<reference evidence="1" key="1">
    <citation type="journal article" date="2015" name="Nature">
        <title>Complex archaea that bridge the gap between prokaryotes and eukaryotes.</title>
        <authorList>
            <person name="Spang A."/>
            <person name="Saw J.H."/>
            <person name="Jorgensen S.L."/>
            <person name="Zaremba-Niedzwiedzka K."/>
            <person name="Martijn J."/>
            <person name="Lind A.E."/>
            <person name="van Eijk R."/>
            <person name="Schleper C."/>
            <person name="Guy L."/>
            <person name="Ettema T.J."/>
        </authorList>
    </citation>
    <scope>NUCLEOTIDE SEQUENCE</scope>
</reference>
<evidence type="ECO:0000313" key="1">
    <source>
        <dbReference type="EMBL" id="KKL58217.1"/>
    </source>
</evidence>
<name>A0A0F9G4G7_9ZZZZ</name>
<gene>
    <name evidence="1" type="ORF">LCGC14_2227580</name>
</gene>
<protein>
    <submittedName>
        <fullName evidence="1">Uncharacterized protein</fullName>
    </submittedName>
</protein>
<accession>A0A0F9G4G7</accession>
<dbReference type="AlphaFoldDB" id="A0A0F9G4G7"/>
<sequence>MGKNPSANVEILKLNSLEKLKKVIKGRVVGIIARGGSAKILEERIDEFKDYNICWASMNVFEAAEGILSRIGKELSLVSDCSTVKNWHTYEPQVRMPRFKKYLEKDNNLLFISELVIQESFKRDNFFQLFQKHMGKIATIDDVFTHPKSPDAIWDAPPNSITLLLAACIAGDAKKIVMFGFDGLAPKAGETNKMLDHNCIETYYRIDLEKEDRMASASTIEFGSLATDSFFFERDWSQIEKIYRKTYENDCSIVNCSPITMFTTIKKISYDEVHNEIKS</sequence>
<dbReference type="EMBL" id="LAZR01029901">
    <property type="protein sequence ID" value="KKL58217.1"/>
    <property type="molecule type" value="Genomic_DNA"/>
</dbReference>
<organism evidence="1">
    <name type="scientific">marine sediment metagenome</name>
    <dbReference type="NCBI Taxonomy" id="412755"/>
    <lineage>
        <taxon>unclassified sequences</taxon>
        <taxon>metagenomes</taxon>
        <taxon>ecological metagenomes</taxon>
    </lineage>
</organism>
<proteinExistence type="predicted"/>
<comment type="caution">
    <text evidence="1">The sequence shown here is derived from an EMBL/GenBank/DDBJ whole genome shotgun (WGS) entry which is preliminary data.</text>
</comment>